<evidence type="ECO:0000256" key="2">
    <source>
        <dbReference type="ARBA" id="ARBA00022448"/>
    </source>
</evidence>
<keyword evidence="4 6" id="KW-1133">Transmembrane helix</keyword>
<dbReference type="STRING" id="1963862.B4O97_15645"/>
<dbReference type="GO" id="GO:0035435">
    <property type="term" value="P:phosphate ion transmembrane transport"/>
    <property type="evidence" value="ECO:0007669"/>
    <property type="project" value="InterPro"/>
</dbReference>
<proteinExistence type="predicted"/>
<dbReference type="GO" id="GO:0030504">
    <property type="term" value="F:inorganic diphosphate transmembrane transporter activity"/>
    <property type="evidence" value="ECO:0007669"/>
    <property type="project" value="TreeGrafter"/>
</dbReference>
<feature type="transmembrane region" description="Helical" evidence="6">
    <location>
        <begin position="91"/>
        <end position="111"/>
    </location>
</feature>
<evidence type="ECO:0000256" key="6">
    <source>
        <dbReference type="SAM" id="Phobius"/>
    </source>
</evidence>
<keyword evidence="5 6" id="KW-0472">Membrane</keyword>
<dbReference type="PANTHER" id="PTHR28384">
    <property type="entry name" value="PROGRESSIVE ANKYLOSIS PROTEIN HOMOLOG"/>
    <property type="match status" value="1"/>
</dbReference>
<feature type="transmembrane region" description="Helical" evidence="6">
    <location>
        <begin position="232"/>
        <end position="251"/>
    </location>
</feature>
<dbReference type="EMBL" id="MWQY01000020">
    <property type="protein sequence ID" value="ORC32728.1"/>
    <property type="molecule type" value="Genomic_DNA"/>
</dbReference>
<evidence type="ECO:0008006" key="9">
    <source>
        <dbReference type="Google" id="ProtNLM"/>
    </source>
</evidence>
<feature type="transmembrane region" description="Helical" evidence="6">
    <location>
        <begin position="375"/>
        <end position="398"/>
    </location>
</feature>
<name>A0A1Y1RUK2_9SPIO</name>
<dbReference type="RefSeq" id="WP_083052256.1">
    <property type="nucleotide sequence ID" value="NZ_MWQY01000020.1"/>
</dbReference>
<evidence type="ECO:0000256" key="5">
    <source>
        <dbReference type="ARBA" id="ARBA00023136"/>
    </source>
</evidence>
<feature type="transmembrane region" description="Helical" evidence="6">
    <location>
        <begin position="266"/>
        <end position="285"/>
    </location>
</feature>
<dbReference type="OrthoDB" id="9771875at2"/>
<feature type="transmembrane region" description="Helical" evidence="6">
    <location>
        <begin position="189"/>
        <end position="211"/>
    </location>
</feature>
<dbReference type="InterPro" id="IPR009887">
    <property type="entry name" value="ANKH"/>
</dbReference>
<protein>
    <recommendedName>
        <fullName evidence="9">Polysaccharide biosynthesis protein C-terminal domain-containing protein</fullName>
    </recommendedName>
</protein>
<dbReference type="Proteomes" id="UP000192343">
    <property type="component" value="Unassembled WGS sequence"/>
</dbReference>
<dbReference type="Pfam" id="PF07260">
    <property type="entry name" value="ANKH"/>
    <property type="match status" value="1"/>
</dbReference>
<feature type="transmembrane region" description="Helical" evidence="6">
    <location>
        <begin position="16"/>
        <end position="40"/>
    </location>
</feature>
<dbReference type="AlphaFoldDB" id="A0A1Y1RUK2"/>
<feature type="transmembrane region" description="Helical" evidence="6">
    <location>
        <begin position="305"/>
        <end position="323"/>
    </location>
</feature>
<comment type="subcellular location">
    <subcellularLocation>
        <location evidence="1">Membrane</location>
        <topology evidence="1">Multi-pass membrane protein</topology>
    </subcellularLocation>
</comment>
<accession>A0A1Y1RUK2</accession>
<evidence type="ECO:0000313" key="8">
    <source>
        <dbReference type="Proteomes" id="UP000192343"/>
    </source>
</evidence>
<evidence type="ECO:0000256" key="4">
    <source>
        <dbReference type="ARBA" id="ARBA00022989"/>
    </source>
</evidence>
<feature type="transmembrane region" description="Helical" evidence="6">
    <location>
        <begin position="161"/>
        <end position="183"/>
    </location>
</feature>
<comment type="caution">
    <text evidence="7">The sequence shown here is derived from an EMBL/GenBank/DDBJ whole genome shotgun (WGS) entry which is preliminary data.</text>
</comment>
<dbReference type="GO" id="GO:0005886">
    <property type="term" value="C:plasma membrane"/>
    <property type="evidence" value="ECO:0007669"/>
    <property type="project" value="TreeGrafter"/>
</dbReference>
<dbReference type="GO" id="GO:0005315">
    <property type="term" value="F:phosphate transmembrane transporter activity"/>
    <property type="evidence" value="ECO:0007669"/>
    <property type="project" value="InterPro"/>
</dbReference>
<feature type="transmembrane region" description="Helical" evidence="6">
    <location>
        <begin position="52"/>
        <end position="79"/>
    </location>
</feature>
<feature type="transmembrane region" description="Helical" evidence="6">
    <location>
        <begin position="343"/>
        <end position="363"/>
    </location>
</feature>
<gene>
    <name evidence="7" type="ORF">B4O97_15645</name>
</gene>
<keyword evidence="8" id="KW-1185">Reference proteome</keyword>
<keyword evidence="2" id="KW-0813">Transport</keyword>
<evidence type="ECO:0000256" key="3">
    <source>
        <dbReference type="ARBA" id="ARBA00022692"/>
    </source>
</evidence>
<sequence>MSTTGLAPRVTQKSIFLAWLPLAAMWIFMAVEQPGIAAIIARMPEVKKQLAIFGVVFSFSLIIESPIIQMLSAGAALGTDRSNYKKLLHSMHLMGVVLTLIHVLVGVTPLFDFLILKVIGMPEDFLADSRTAFLFMSPFTASVGYRRLWQGVLIRQGQSRVIPAVMLTRLLTSACVLLLGMFFRFLPGAAVGSLALTLGVIVGALGSYAFVRRELPRMRRGEGDFSYVSLFHFYYPLALTSFIDLAARPILSVGVARAARPIESLAIWPVVMGFMFLFNSFAKSYQEIVITLNDKPGGQRELKRFALRMGLTVFISFQLVVFTPLRDLWFRYVSGLDAELMELLPMSVLFASFVPAIFSSISYNRGVLITSKRTGLVSLGVFINFISMVTFMFTLLLVPGITGATLAAASFFGAMAVEAVFLAWKRSRG</sequence>
<feature type="transmembrane region" description="Helical" evidence="6">
    <location>
        <begin position="404"/>
        <end position="424"/>
    </location>
</feature>
<organism evidence="7 8">
    <name type="scientific">Marispirochaeta aestuarii</name>
    <dbReference type="NCBI Taxonomy" id="1963862"/>
    <lineage>
        <taxon>Bacteria</taxon>
        <taxon>Pseudomonadati</taxon>
        <taxon>Spirochaetota</taxon>
        <taxon>Spirochaetia</taxon>
        <taxon>Spirochaetales</taxon>
        <taxon>Spirochaetaceae</taxon>
        <taxon>Marispirochaeta</taxon>
    </lineage>
</organism>
<dbReference type="PANTHER" id="PTHR28384:SF1">
    <property type="entry name" value="PROGRESSIVE ANKYLOSIS PROTEIN HOMOLOG"/>
    <property type="match status" value="1"/>
</dbReference>
<reference evidence="7 8" key="1">
    <citation type="submission" date="2017-03" db="EMBL/GenBank/DDBJ databases">
        <title>Draft Genome sequence of Marispirochaeta sp. strain JC444.</title>
        <authorList>
            <person name="Shivani Y."/>
            <person name="Subhash Y."/>
            <person name="Sasikala C."/>
            <person name="Ramana C."/>
        </authorList>
    </citation>
    <scope>NUCLEOTIDE SEQUENCE [LARGE SCALE GENOMIC DNA]</scope>
    <source>
        <strain evidence="7 8">JC444</strain>
    </source>
</reference>
<keyword evidence="3 6" id="KW-0812">Transmembrane</keyword>
<evidence type="ECO:0000256" key="1">
    <source>
        <dbReference type="ARBA" id="ARBA00004141"/>
    </source>
</evidence>
<evidence type="ECO:0000313" key="7">
    <source>
        <dbReference type="EMBL" id="ORC32728.1"/>
    </source>
</evidence>